<dbReference type="OrthoDB" id="7628974at2"/>
<dbReference type="Pfam" id="PF00931">
    <property type="entry name" value="NB-ARC"/>
    <property type="match status" value="1"/>
</dbReference>
<dbReference type="AlphaFoldDB" id="A0A3D9ZIC2"/>
<keyword evidence="3 5" id="KW-0238">DNA-binding</keyword>
<dbReference type="RefSeq" id="WP_116068558.1">
    <property type="nucleotide sequence ID" value="NZ_BONB01000030.1"/>
</dbReference>
<dbReference type="Pfam" id="PF03704">
    <property type="entry name" value="BTAD"/>
    <property type="match status" value="1"/>
</dbReference>
<feature type="domain" description="OmpR/PhoB-type" evidence="6">
    <location>
        <begin position="1"/>
        <end position="94"/>
    </location>
</feature>
<evidence type="ECO:0000256" key="5">
    <source>
        <dbReference type="PROSITE-ProRule" id="PRU01091"/>
    </source>
</evidence>
<dbReference type="InterPro" id="IPR036388">
    <property type="entry name" value="WH-like_DNA-bd_sf"/>
</dbReference>
<keyword evidence="4" id="KW-0804">Transcription</keyword>
<dbReference type="SMART" id="SM01043">
    <property type="entry name" value="BTAD"/>
    <property type="match status" value="1"/>
</dbReference>
<dbReference type="SMART" id="SM00028">
    <property type="entry name" value="TPR"/>
    <property type="match status" value="5"/>
</dbReference>
<protein>
    <submittedName>
        <fullName evidence="7">DNA-binding SARP family transcriptional activator</fullName>
    </submittedName>
</protein>
<dbReference type="InterPro" id="IPR051677">
    <property type="entry name" value="AfsR-DnrI-RedD_regulator"/>
</dbReference>
<dbReference type="PROSITE" id="PS51755">
    <property type="entry name" value="OMPR_PHOB"/>
    <property type="match status" value="1"/>
</dbReference>
<organism evidence="7 8">
    <name type="scientific">Asanoa ferruginea</name>
    <dbReference type="NCBI Taxonomy" id="53367"/>
    <lineage>
        <taxon>Bacteria</taxon>
        <taxon>Bacillati</taxon>
        <taxon>Actinomycetota</taxon>
        <taxon>Actinomycetes</taxon>
        <taxon>Micromonosporales</taxon>
        <taxon>Micromonosporaceae</taxon>
        <taxon>Asanoa</taxon>
    </lineage>
</organism>
<dbReference type="Gene3D" id="1.10.10.10">
    <property type="entry name" value="Winged helix-like DNA-binding domain superfamily/Winged helix DNA-binding domain"/>
    <property type="match status" value="1"/>
</dbReference>
<gene>
    <name evidence="7" type="ORF">DFJ67_3145</name>
</gene>
<dbReference type="GO" id="GO:0003677">
    <property type="term" value="F:DNA binding"/>
    <property type="evidence" value="ECO:0007669"/>
    <property type="project" value="UniProtKB-UniRule"/>
</dbReference>
<feature type="DNA-binding region" description="OmpR/PhoB-type" evidence="5">
    <location>
        <begin position="1"/>
        <end position="94"/>
    </location>
</feature>
<dbReference type="InterPro" id="IPR011990">
    <property type="entry name" value="TPR-like_helical_dom_sf"/>
</dbReference>
<dbReference type="EMBL" id="QUMQ01000001">
    <property type="protein sequence ID" value="REF97148.1"/>
    <property type="molecule type" value="Genomic_DNA"/>
</dbReference>
<dbReference type="Proteomes" id="UP000256913">
    <property type="component" value="Unassembled WGS sequence"/>
</dbReference>
<dbReference type="PRINTS" id="PR00364">
    <property type="entry name" value="DISEASERSIST"/>
</dbReference>
<comment type="caution">
    <text evidence="7">The sequence shown here is derived from an EMBL/GenBank/DDBJ whole genome shotgun (WGS) entry which is preliminary data.</text>
</comment>
<dbReference type="PANTHER" id="PTHR35807:SF1">
    <property type="entry name" value="TRANSCRIPTIONAL REGULATOR REDD"/>
    <property type="match status" value="1"/>
</dbReference>
<keyword evidence="2" id="KW-0805">Transcription regulation</keyword>
<dbReference type="SUPFAM" id="SSF46894">
    <property type="entry name" value="C-terminal effector domain of the bipartite response regulators"/>
    <property type="match status" value="1"/>
</dbReference>
<dbReference type="CDD" id="cd15831">
    <property type="entry name" value="BTAD"/>
    <property type="match status" value="1"/>
</dbReference>
<reference evidence="7 8" key="1">
    <citation type="submission" date="2018-08" db="EMBL/GenBank/DDBJ databases">
        <title>Sequencing the genomes of 1000 actinobacteria strains.</title>
        <authorList>
            <person name="Klenk H.-P."/>
        </authorList>
    </citation>
    <scope>NUCLEOTIDE SEQUENCE [LARGE SCALE GENOMIC DNA]</scope>
    <source>
        <strain evidence="7 8">DSM 44099</strain>
    </source>
</reference>
<dbReference type="InterPro" id="IPR001867">
    <property type="entry name" value="OmpR/PhoB-type_DNA-bd"/>
</dbReference>
<dbReference type="InterPro" id="IPR005158">
    <property type="entry name" value="BTAD"/>
</dbReference>
<dbReference type="GO" id="GO:0043531">
    <property type="term" value="F:ADP binding"/>
    <property type="evidence" value="ECO:0007669"/>
    <property type="project" value="InterPro"/>
</dbReference>
<dbReference type="SUPFAM" id="SSF52540">
    <property type="entry name" value="P-loop containing nucleoside triphosphate hydrolases"/>
    <property type="match status" value="1"/>
</dbReference>
<dbReference type="InterPro" id="IPR019734">
    <property type="entry name" value="TPR_rpt"/>
</dbReference>
<evidence type="ECO:0000256" key="4">
    <source>
        <dbReference type="ARBA" id="ARBA00023163"/>
    </source>
</evidence>
<name>A0A3D9ZIC2_9ACTN</name>
<evidence type="ECO:0000313" key="8">
    <source>
        <dbReference type="Proteomes" id="UP000256913"/>
    </source>
</evidence>
<dbReference type="SMART" id="SM00862">
    <property type="entry name" value="Trans_reg_C"/>
    <property type="match status" value="1"/>
</dbReference>
<dbReference type="InterPro" id="IPR016032">
    <property type="entry name" value="Sig_transdc_resp-reg_C-effctor"/>
</dbReference>
<proteinExistence type="inferred from homology"/>
<sequence>MVPGPAIELRVLGPLSLTLAAEQRLPPRDRDLLALLACRPNAPVPAGQLVDALWPAQPPRTAAKALQVRVHELRRALGDPGRIKHDQQGYALSVAPAEVDAPAFEALLGQGRAELGAGRLAAGVAVLRRALDLWRGPAFAGQDHLEPVRVEAARLAELRLAMVEALADAEIARGRHSEIVELLRTVQAEHPLREEVTARLMLALHRAGRTAEAVRHYRELHRRLATELGAVPARSLRDLRAAIVAGDPALDLPQPVVAVPKPAELPTEVPAFVGRAGEIEQLRAVLTARTGTTAIASVNGIGGVGKSALAVVVAAALSRADAFPDGQLFVNLHGATAGLRPLTPVDVLARFLRSLGIEPPHDVEEAAARFRSATANRRMLLVLDNAFDAHQVRPLLPGGGSCAVLVTSRRVLSTLDGAAQLRLGPLGQDDALTLLARLAGGDRVAAEHAAAADIARFCGLLPLALRVTGARLVAQPARSLATYADQLSDERRRLDALEHADLAVRASIAASHQDLGGQPEVAALLAQVAGLDVPDVTAEVAGAVAALPVAQAATALDRLVDIQLMEQPADGRYRMHDLIRLFARERAGLAPEALVRVADHYAAIGERATRLLDPGQAKWLGDAAAGLDGGTAAAARVWLDAERAHIVGIVRQLSALPGQASAAAIRLGAAFATPLDMGGYLREWIDCGEAVVAVAARLGDRPAEARARMFLGYAYGRLGRQAHEVEEVERALVLWRRVGDRFGESGALNACGLAYLHVGRLAEGIAHLESGLALRRAVGDQHGESMLLDNLGCGYRAQGRLAEAIEVHEKALALADELGNVRSQAHALGNLAEDLRAAGDYHRALTYYRRSLANHRAFGERHHEAREMWGIGSVLHRLGRSRPARRHWDGALAILQETGRLTADEVAEIRRGPVDVVPAAIEVLGLTNVITTS</sequence>
<evidence type="ECO:0000259" key="6">
    <source>
        <dbReference type="PROSITE" id="PS51755"/>
    </source>
</evidence>
<evidence type="ECO:0000256" key="1">
    <source>
        <dbReference type="ARBA" id="ARBA00005820"/>
    </source>
</evidence>
<dbReference type="GO" id="GO:0000160">
    <property type="term" value="P:phosphorelay signal transduction system"/>
    <property type="evidence" value="ECO:0007669"/>
    <property type="project" value="InterPro"/>
</dbReference>
<dbReference type="PANTHER" id="PTHR35807">
    <property type="entry name" value="TRANSCRIPTIONAL REGULATOR REDD-RELATED"/>
    <property type="match status" value="1"/>
</dbReference>
<keyword evidence="8" id="KW-1185">Reference proteome</keyword>
<dbReference type="InterPro" id="IPR002182">
    <property type="entry name" value="NB-ARC"/>
</dbReference>
<dbReference type="InterPro" id="IPR027417">
    <property type="entry name" value="P-loop_NTPase"/>
</dbReference>
<comment type="similarity">
    <text evidence="1">Belongs to the AfsR/DnrI/RedD regulatory family.</text>
</comment>
<evidence type="ECO:0000256" key="3">
    <source>
        <dbReference type="ARBA" id="ARBA00023125"/>
    </source>
</evidence>
<dbReference type="Gene3D" id="3.40.50.300">
    <property type="entry name" value="P-loop containing nucleotide triphosphate hydrolases"/>
    <property type="match status" value="1"/>
</dbReference>
<dbReference type="SUPFAM" id="SSF48452">
    <property type="entry name" value="TPR-like"/>
    <property type="match status" value="2"/>
</dbReference>
<evidence type="ECO:0000313" key="7">
    <source>
        <dbReference type="EMBL" id="REF97148.1"/>
    </source>
</evidence>
<evidence type="ECO:0000256" key="2">
    <source>
        <dbReference type="ARBA" id="ARBA00023015"/>
    </source>
</evidence>
<accession>A0A3D9ZIC2</accession>
<dbReference type="Pfam" id="PF00486">
    <property type="entry name" value="Trans_reg_C"/>
    <property type="match status" value="1"/>
</dbReference>
<dbReference type="GO" id="GO:0006355">
    <property type="term" value="P:regulation of DNA-templated transcription"/>
    <property type="evidence" value="ECO:0007669"/>
    <property type="project" value="InterPro"/>
</dbReference>
<dbReference type="Gene3D" id="1.25.40.10">
    <property type="entry name" value="Tetratricopeptide repeat domain"/>
    <property type="match status" value="2"/>
</dbReference>
<dbReference type="Pfam" id="PF13424">
    <property type="entry name" value="TPR_12"/>
    <property type="match status" value="2"/>
</dbReference>